<proteinExistence type="predicted"/>
<evidence type="ECO:0000313" key="1">
    <source>
        <dbReference type="EMBL" id="TFK90256.1"/>
    </source>
</evidence>
<keyword evidence="2" id="KW-1185">Reference proteome</keyword>
<dbReference type="Proteomes" id="UP000308197">
    <property type="component" value="Unassembled WGS sequence"/>
</dbReference>
<dbReference type="STRING" id="1314778.A0A5C3PL29"/>
<accession>A0A5C3PL29</accession>
<reference evidence="1 2" key="1">
    <citation type="journal article" date="2019" name="Nat. Ecol. Evol.">
        <title>Megaphylogeny resolves global patterns of mushroom evolution.</title>
        <authorList>
            <person name="Varga T."/>
            <person name="Krizsan K."/>
            <person name="Foldi C."/>
            <person name="Dima B."/>
            <person name="Sanchez-Garcia M."/>
            <person name="Sanchez-Ramirez S."/>
            <person name="Szollosi G.J."/>
            <person name="Szarkandi J.G."/>
            <person name="Papp V."/>
            <person name="Albert L."/>
            <person name="Andreopoulos W."/>
            <person name="Angelini C."/>
            <person name="Antonin V."/>
            <person name="Barry K.W."/>
            <person name="Bougher N.L."/>
            <person name="Buchanan P."/>
            <person name="Buyck B."/>
            <person name="Bense V."/>
            <person name="Catcheside P."/>
            <person name="Chovatia M."/>
            <person name="Cooper J."/>
            <person name="Damon W."/>
            <person name="Desjardin D."/>
            <person name="Finy P."/>
            <person name="Geml J."/>
            <person name="Haridas S."/>
            <person name="Hughes K."/>
            <person name="Justo A."/>
            <person name="Karasinski D."/>
            <person name="Kautmanova I."/>
            <person name="Kiss B."/>
            <person name="Kocsube S."/>
            <person name="Kotiranta H."/>
            <person name="LaButti K.M."/>
            <person name="Lechner B.E."/>
            <person name="Liimatainen K."/>
            <person name="Lipzen A."/>
            <person name="Lukacs Z."/>
            <person name="Mihaltcheva S."/>
            <person name="Morgado L.N."/>
            <person name="Niskanen T."/>
            <person name="Noordeloos M.E."/>
            <person name="Ohm R.A."/>
            <person name="Ortiz-Santana B."/>
            <person name="Ovrebo C."/>
            <person name="Racz N."/>
            <person name="Riley R."/>
            <person name="Savchenko A."/>
            <person name="Shiryaev A."/>
            <person name="Soop K."/>
            <person name="Spirin V."/>
            <person name="Szebenyi C."/>
            <person name="Tomsovsky M."/>
            <person name="Tulloss R.E."/>
            <person name="Uehling J."/>
            <person name="Grigoriev I.V."/>
            <person name="Vagvolgyi C."/>
            <person name="Papp T."/>
            <person name="Martin F.M."/>
            <person name="Miettinen O."/>
            <person name="Hibbett D.S."/>
            <person name="Nagy L.G."/>
        </authorList>
    </citation>
    <scope>NUCLEOTIDE SEQUENCE [LARGE SCALE GENOMIC DNA]</scope>
    <source>
        <strain evidence="1 2">HHB13444</strain>
    </source>
</reference>
<dbReference type="InParanoid" id="A0A5C3PL29"/>
<protein>
    <submittedName>
        <fullName evidence="1">Uncharacterized protein</fullName>
    </submittedName>
</protein>
<sequence>MCYQLNAALSRHYCFHRYALPGTHGGIFPWDPPPHGIPKAILDELAKMLVEQVLLRAADHGRQVANESQLFTRADPYDGLLTSLHDCVRLRRGLMGPEPSSANIRSYSGHCDMHPRRWTGIYYHTRPSALQSRSGLL</sequence>
<name>A0A5C3PL29_9APHY</name>
<gene>
    <name evidence="1" type="ORF">K466DRAFT_583919</name>
</gene>
<dbReference type="AlphaFoldDB" id="A0A5C3PL29"/>
<organism evidence="1 2">
    <name type="scientific">Polyporus arcularius HHB13444</name>
    <dbReference type="NCBI Taxonomy" id="1314778"/>
    <lineage>
        <taxon>Eukaryota</taxon>
        <taxon>Fungi</taxon>
        <taxon>Dikarya</taxon>
        <taxon>Basidiomycota</taxon>
        <taxon>Agaricomycotina</taxon>
        <taxon>Agaricomycetes</taxon>
        <taxon>Polyporales</taxon>
        <taxon>Polyporaceae</taxon>
        <taxon>Polyporus</taxon>
    </lineage>
</organism>
<evidence type="ECO:0000313" key="2">
    <source>
        <dbReference type="Proteomes" id="UP000308197"/>
    </source>
</evidence>
<dbReference type="EMBL" id="ML211051">
    <property type="protein sequence ID" value="TFK90256.1"/>
    <property type="molecule type" value="Genomic_DNA"/>
</dbReference>